<dbReference type="RefSeq" id="WP_130557208.1">
    <property type="nucleotide sequence ID" value="NZ_AP028947.1"/>
</dbReference>
<dbReference type="Gene3D" id="3.60.15.10">
    <property type="entry name" value="Ribonuclease Z/Hydroxyacylglutathione hydrolase-like"/>
    <property type="match status" value="1"/>
</dbReference>
<dbReference type="EMBL" id="AP028947">
    <property type="protein sequence ID" value="BET24545.1"/>
    <property type="molecule type" value="Genomic_DNA"/>
</dbReference>
<feature type="transmembrane region" description="Helical" evidence="1">
    <location>
        <begin position="12"/>
        <end position="36"/>
    </location>
</feature>
<evidence type="ECO:0000313" key="2">
    <source>
        <dbReference type="EMBL" id="BET24545.1"/>
    </source>
</evidence>
<name>A0AA86J4H7_9BURK</name>
<dbReference type="Proteomes" id="UP001329151">
    <property type="component" value="Chromosome"/>
</dbReference>
<keyword evidence="1" id="KW-1133">Transmembrane helix</keyword>
<protein>
    <submittedName>
        <fullName evidence="2">MBL fold metallo-hydrolase</fullName>
    </submittedName>
</protein>
<organism evidence="2 3">
    <name type="scientific">Limnobacter thiooxidans</name>
    <dbReference type="NCBI Taxonomy" id="131080"/>
    <lineage>
        <taxon>Bacteria</taxon>
        <taxon>Pseudomonadati</taxon>
        <taxon>Pseudomonadota</taxon>
        <taxon>Betaproteobacteria</taxon>
        <taxon>Burkholderiales</taxon>
        <taxon>Burkholderiaceae</taxon>
        <taxon>Limnobacter</taxon>
    </lineage>
</organism>
<dbReference type="SUPFAM" id="SSF56281">
    <property type="entry name" value="Metallo-hydrolase/oxidoreductase"/>
    <property type="match status" value="1"/>
</dbReference>
<proteinExistence type="predicted"/>
<evidence type="ECO:0000256" key="1">
    <source>
        <dbReference type="SAM" id="Phobius"/>
    </source>
</evidence>
<dbReference type="InterPro" id="IPR036866">
    <property type="entry name" value="RibonucZ/Hydroxyglut_hydro"/>
</dbReference>
<reference evidence="2 3" key="1">
    <citation type="submission" date="2023-10" db="EMBL/GenBank/DDBJ databases">
        <title>Complete Genome Sequence of Limnobacter thiooxidans CS-K2T, Isolated from freshwater lake sediments in Bavaria, Germany.</title>
        <authorList>
            <person name="Naruki M."/>
            <person name="Watanabe A."/>
            <person name="Warashina T."/>
            <person name="Morita T."/>
            <person name="Arakawa K."/>
        </authorList>
    </citation>
    <scope>NUCLEOTIDE SEQUENCE [LARGE SCALE GENOMIC DNA]</scope>
    <source>
        <strain evidence="2 3">CS-K2</strain>
    </source>
</reference>
<dbReference type="KEGG" id="lto:RGQ30_00460"/>
<gene>
    <name evidence="2" type="ORF">RGQ30_00460</name>
</gene>
<dbReference type="AlphaFoldDB" id="A0AA86J4H7"/>
<keyword evidence="1" id="KW-0812">Transmembrane</keyword>
<accession>A0AA86J4H7</accession>
<evidence type="ECO:0000313" key="3">
    <source>
        <dbReference type="Proteomes" id="UP001329151"/>
    </source>
</evidence>
<keyword evidence="3" id="KW-1185">Reference proteome</keyword>
<keyword evidence="1" id="KW-0472">Membrane</keyword>
<sequence length="348" mass="38159">MVFVQQKFDGWRLLRWAGCLVVGVTLIALGAVLYGLRTAPTVDLEFSAPKAGDSGVKMLFLGTSSMAWTDGKNTWMVDGFFSRQAVSRVAFSRLDVDEQRVLEVAKEAFKRLDVPEVLSGIVVAHSHYDHAIDAPFLVKTFGGMLHGSESTAQIARGQDVLATHVQATGKQGLANFGQFRVELRESAHAPTGFTGGFNASPLHLPAHALSFKEGISYSFLVSHPLLGNRPFALIQPSAGFIPGQNKGITVDTVFLGTGGLGKLDALYMADYWQEMVLNTEAKQVYLIHWDNFTLPLMQQGVPISLQAMPNLVDDFSKSLRELKKLSQRDGVSLHVLNAWDMVEFPRLP</sequence>